<dbReference type="PANTHER" id="PTHR43434">
    <property type="entry name" value="PHOSPHOGLYCOLATE PHOSPHATASE"/>
    <property type="match status" value="1"/>
</dbReference>
<organism evidence="1 2">
    <name type="scientific">Corynebacterium pseudotuberculosis 258</name>
    <dbReference type="NCBI Taxonomy" id="1168865"/>
    <lineage>
        <taxon>Bacteria</taxon>
        <taxon>Bacillati</taxon>
        <taxon>Actinomycetota</taxon>
        <taxon>Actinomycetes</taxon>
        <taxon>Mycobacteriales</taxon>
        <taxon>Corynebacteriaceae</taxon>
        <taxon>Corynebacterium</taxon>
    </lineage>
</organism>
<dbReference type="NCBIfam" id="TIGR01549">
    <property type="entry name" value="HAD-SF-IA-v1"/>
    <property type="match status" value="1"/>
</dbReference>
<dbReference type="PANTHER" id="PTHR43434:SF20">
    <property type="entry name" value="5'-NUCLEOTIDASE"/>
    <property type="match status" value="1"/>
</dbReference>
<dbReference type="Gene3D" id="1.10.150.240">
    <property type="entry name" value="Putative phosphatase, domain 2"/>
    <property type="match status" value="1"/>
</dbReference>
<evidence type="ECO:0000313" key="2">
    <source>
        <dbReference type="Proteomes" id="UP000006465"/>
    </source>
</evidence>
<dbReference type="InterPro" id="IPR050155">
    <property type="entry name" value="HAD-like_hydrolase_sf"/>
</dbReference>
<dbReference type="Proteomes" id="UP000006465">
    <property type="component" value="Chromosome"/>
</dbReference>
<keyword evidence="1" id="KW-0378">Hydrolase</keyword>
<dbReference type="GO" id="GO:0016787">
    <property type="term" value="F:hydrolase activity"/>
    <property type="evidence" value="ECO:0007669"/>
    <property type="project" value="UniProtKB-KW"/>
</dbReference>
<dbReference type="Gene3D" id="3.40.50.1000">
    <property type="entry name" value="HAD superfamily/HAD-like"/>
    <property type="match status" value="1"/>
</dbReference>
<dbReference type="SFLD" id="SFLDG01129">
    <property type="entry name" value="C1.5:_HAD__Beta-PGM__Phosphata"/>
    <property type="match status" value="1"/>
</dbReference>
<dbReference type="InterPro" id="IPR023198">
    <property type="entry name" value="PGP-like_dom2"/>
</dbReference>
<dbReference type="KEGG" id="coe:CP258_07635"/>
<dbReference type="InterPro" id="IPR023214">
    <property type="entry name" value="HAD_sf"/>
</dbReference>
<reference evidence="1 2" key="1">
    <citation type="journal article" date="2013" name="J. Biotechnol.">
        <title>Genome sequence of Corynebacterium pseudotuberculosis biovar equi strain 258 and prediction of antigenic targets to improve biotechnological vaccine production.</title>
        <authorList>
            <person name="Soares S.C."/>
            <person name="Trost E."/>
            <person name="Ramos R.T."/>
            <person name="Carneiro A.R."/>
            <person name="Santos A.R."/>
            <person name="Pinto A.C."/>
            <person name="Barbosa E."/>
            <person name="Aburjaile F."/>
            <person name="Ali A."/>
            <person name="Diniz C.A."/>
            <person name="Hassan S.S."/>
            <person name="Fiaux K."/>
            <person name="Guimaraes L.C."/>
            <person name="Bakhtiar S.M."/>
            <person name="Pereira U."/>
            <person name="Almeida S.S."/>
            <person name="Abreu V.A."/>
            <person name="Rocha F.S."/>
            <person name="Dorella F.A."/>
            <person name="Miyoshi A."/>
            <person name="Silva A."/>
            <person name="Azevedo V."/>
            <person name="Tauch A."/>
        </authorList>
    </citation>
    <scope>NUCLEOTIDE SEQUENCE [LARGE SCALE GENOMIC DNA]</scope>
    <source>
        <strain evidence="1 2">258</strain>
    </source>
</reference>
<dbReference type="GO" id="GO:0004713">
    <property type="term" value="F:protein tyrosine kinase activity"/>
    <property type="evidence" value="ECO:0007669"/>
    <property type="project" value="TreeGrafter"/>
</dbReference>
<dbReference type="InterPro" id="IPR041492">
    <property type="entry name" value="HAD_2"/>
</dbReference>
<dbReference type="RefSeq" id="WP_014367386.1">
    <property type="nucleotide sequence ID" value="NC_017945.3"/>
</dbReference>
<sequence length="214" mass="23744">MSTLLIDLDGTIVRSYPGIRTSFIEAMHHIGHPVPDEDWLHRIPGPPMEETMRSLGLPPDTTSAALKAFRRHYDGGGWRDCELFAGWAEALPEWKSQGLRICTATSKSESLAHKVLSELGVAQYFDVIAGADAAQGRKTKAQVIAHALRFMNIENTHSDILMIGDRFHDVEGAREYGIPTALVGWGHGNPSEWETAHFYASDMADLKGIVRDFF</sequence>
<accession>A0AAU8PLB3</accession>
<evidence type="ECO:0000313" key="1">
    <source>
        <dbReference type="EMBL" id="AFK17123.1"/>
    </source>
</evidence>
<dbReference type="EMBL" id="CP003540">
    <property type="protein sequence ID" value="AFK17123.1"/>
    <property type="molecule type" value="Genomic_DNA"/>
</dbReference>
<dbReference type="GO" id="GO:0005829">
    <property type="term" value="C:cytosol"/>
    <property type="evidence" value="ECO:0007669"/>
    <property type="project" value="TreeGrafter"/>
</dbReference>
<dbReference type="Pfam" id="PF13419">
    <property type="entry name" value="HAD_2"/>
    <property type="match status" value="1"/>
</dbReference>
<gene>
    <name evidence="1" type="ORF">CP258_07635</name>
</gene>
<name>A0AAU8PLB3_CORPS</name>
<dbReference type="SFLD" id="SFLDS00003">
    <property type="entry name" value="Haloacid_Dehalogenase"/>
    <property type="match status" value="1"/>
</dbReference>
<dbReference type="AlphaFoldDB" id="A0AAU8PLB3"/>
<protein>
    <submittedName>
        <fullName evidence="1">HAD-IA family hydrolase</fullName>
    </submittedName>
</protein>
<proteinExistence type="predicted"/>
<dbReference type="SUPFAM" id="SSF56784">
    <property type="entry name" value="HAD-like"/>
    <property type="match status" value="1"/>
</dbReference>
<dbReference type="InterPro" id="IPR036412">
    <property type="entry name" value="HAD-like_sf"/>
</dbReference>
<dbReference type="InterPro" id="IPR006439">
    <property type="entry name" value="HAD-SF_hydro_IA"/>
</dbReference>